<keyword evidence="2" id="KW-1185">Reference proteome</keyword>
<proteinExistence type="predicted"/>
<comment type="caution">
    <text evidence="1">The sequence shown here is derived from an EMBL/GenBank/DDBJ whole genome shotgun (WGS) entry which is preliminary data.</text>
</comment>
<reference evidence="1 2" key="1">
    <citation type="submission" date="2023-11" db="EMBL/GenBank/DDBJ databases">
        <authorList>
            <person name="Ouyang M.-Y."/>
        </authorList>
    </citation>
    <scope>NUCLEOTIDE SEQUENCE [LARGE SCALE GENOMIC DNA]</scope>
    <source>
        <strain evidence="1 2">OY6</strain>
    </source>
</reference>
<evidence type="ECO:0000313" key="2">
    <source>
        <dbReference type="Proteomes" id="UP001284537"/>
    </source>
</evidence>
<dbReference type="RefSeq" id="WP_319960622.1">
    <property type="nucleotide sequence ID" value="NZ_JAXARY010000002.1"/>
</dbReference>
<evidence type="ECO:0000313" key="1">
    <source>
        <dbReference type="EMBL" id="MDX8126443.1"/>
    </source>
</evidence>
<dbReference type="EMBL" id="JAXARY010000002">
    <property type="protein sequence ID" value="MDX8126443.1"/>
    <property type="molecule type" value="Genomic_DNA"/>
</dbReference>
<organism evidence="1 2">
    <name type="scientific">Methylomonas defluvii</name>
    <dbReference type="NCBI Taxonomy" id="3045149"/>
    <lineage>
        <taxon>Bacteria</taxon>
        <taxon>Pseudomonadati</taxon>
        <taxon>Pseudomonadota</taxon>
        <taxon>Gammaproteobacteria</taxon>
        <taxon>Methylococcales</taxon>
        <taxon>Methylococcaceae</taxon>
        <taxon>Methylomonas</taxon>
    </lineage>
</organism>
<dbReference type="Proteomes" id="UP001284537">
    <property type="component" value="Unassembled WGS sequence"/>
</dbReference>
<name>A0ABU4UAJ0_9GAMM</name>
<protein>
    <submittedName>
        <fullName evidence="1">Uncharacterized protein</fullName>
    </submittedName>
</protein>
<accession>A0ABU4UAJ0</accession>
<gene>
    <name evidence="1" type="ORF">QLH52_04065</name>
</gene>
<sequence length="399" mass="45568">MCTIDAGLYWLLPGPRDFINKIATRISSSRVLVANLPRSIVPGTRECIIRGLRDAHIQDPIQLIIRNGTDIANDVGVHFGIPRMTAPQLAEFHSSSEIVVILQAQDDKAQQQCEQYTLDFMEATSYYHGNVCLVTSIHDNQHQKDSQLGKVQLINFDGGLTPDEMDAYVALRMVNRSGPGSTRLLRAIISEFAGFDAQFAERLIQLDDAQILAIRDQLRLLLGEDPERWRKLDWLLGTTSIVTQMPHVLHDFYLSEYGTDQQKEEAKGRISRRYWRACLKVISPWLEERRREVVGHFLPQLRQIADKDASRQIPVPIGKDKCGIDKFRYIEPEDVEFNNIVGLYYSQQIKVVSIDEKMALKICQSAKPVRDNIAHMRAPNIQDLINLIQDMDTLVESYR</sequence>